<dbReference type="InterPro" id="IPR009006">
    <property type="entry name" value="Ala_racemase/Decarboxylase_C"/>
</dbReference>
<dbReference type="GO" id="GO:0008836">
    <property type="term" value="F:diaminopimelate decarboxylase activity"/>
    <property type="evidence" value="ECO:0007669"/>
    <property type="project" value="TreeGrafter"/>
</dbReference>
<dbReference type="SUPFAM" id="SSF50621">
    <property type="entry name" value="Alanine racemase C-terminal domain-like"/>
    <property type="match status" value="1"/>
</dbReference>
<dbReference type="Proteomes" id="UP000253805">
    <property type="component" value="Unassembled WGS sequence"/>
</dbReference>
<sequence length="412" mass="45060">MNDTQLMALAHEYGTPLYLFEQTALRDRVALLRECLPARAELCLAIKANPFALPIIRPYVHRLEVCSPGELNICEACGTAPEEIVLSGVYKDEAMVRHALSFGDIHRYTVESLAQFELLRRLAQESGRRLPVLLRLTCGSQFGMDADDIRALVAAARDDAWIDVRGLQQFSGTQKTSLRRVERELARADALMAELEETCGFVCREFEYGPGLPVDYFDAPDPAAERAFLEQLGDKLDAMAFQGPLTLEIGRGLTACCGTYLTAVVDAKTNQKVNYAIVDGGIHHLTYYGGAMAMKQPPVRFLEETDGNGKQCEAVSPAAAIDDAEASAESWTICGSLCTTNDILVKSLPVRDMHPGRVLAFERAGAYCMTEGVSLLLSRELPAIVLADETGTTHLARPHTRTDPLNTPAVVP</sequence>
<evidence type="ECO:0000256" key="2">
    <source>
        <dbReference type="ARBA" id="ARBA00022898"/>
    </source>
</evidence>
<dbReference type="EMBL" id="PPUT01000027">
    <property type="protein sequence ID" value="RDC42593.1"/>
    <property type="molecule type" value="Genomic_DNA"/>
</dbReference>
<keyword evidence="2" id="KW-0663">Pyridoxal phosphate</keyword>
<evidence type="ECO:0000313" key="5">
    <source>
        <dbReference type="EMBL" id="RDC42593.1"/>
    </source>
</evidence>
<organism evidence="5 6">
    <name type="scientific">Adlercreutzia equolifaciens subsp. celatus</name>
    <dbReference type="NCBI Taxonomy" id="394340"/>
    <lineage>
        <taxon>Bacteria</taxon>
        <taxon>Bacillati</taxon>
        <taxon>Actinomycetota</taxon>
        <taxon>Coriobacteriia</taxon>
        <taxon>Eggerthellales</taxon>
        <taxon>Eggerthellaceae</taxon>
        <taxon>Adlercreutzia</taxon>
    </lineage>
</organism>
<evidence type="ECO:0000259" key="3">
    <source>
        <dbReference type="Pfam" id="PF00278"/>
    </source>
</evidence>
<dbReference type="GO" id="GO:0009089">
    <property type="term" value="P:lysine biosynthetic process via diaminopimelate"/>
    <property type="evidence" value="ECO:0007669"/>
    <property type="project" value="TreeGrafter"/>
</dbReference>
<feature type="domain" description="Orn/DAP/Arg decarboxylase 2 N-terminal" evidence="4">
    <location>
        <begin position="25"/>
        <end position="254"/>
    </location>
</feature>
<dbReference type="PANTHER" id="PTHR43727:SF2">
    <property type="entry name" value="GROUP IV DECARBOXYLASE"/>
    <property type="match status" value="1"/>
</dbReference>
<dbReference type="Pfam" id="PF02784">
    <property type="entry name" value="Orn_Arg_deC_N"/>
    <property type="match status" value="1"/>
</dbReference>
<dbReference type="RefSeq" id="WP_114549506.1">
    <property type="nucleotide sequence ID" value="NZ_PPUT01000027.1"/>
</dbReference>
<dbReference type="AlphaFoldDB" id="A0A369NZE0"/>
<evidence type="ECO:0000256" key="1">
    <source>
        <dbReference type="ARBA" id="ARBA00001933"/>
    </source>
</evidence>
<dbReference type="InterPro" id="IPR022643">
    <property type="entry name" value="De-COase2_C"/>
</dbReference>
<comment type="cofactor">
    <cofactor evidence="1">
        <name>pyridoxal 5'-phosphate</name>
        <dbReference type="ChEBI" id="CHEBI:597326"/>
    </cofactor>
</comment>
<accession>A0A369NZE0</accession>
<dbReference type="Gene3D" id="3.20.20.10">
    <property type="entry name" value="Alanine racemase"/>
    <property type="match status" value="1"/>
</dbReference>
<dbReference type="Pfam" id="PF00278">
    <property type="entry name" value="Orn_DAP_Arg_deC"/>
    <property type="match status" value="1"/>
</dbReference>
<dbReference type="Gene3D" id="2.40.37.10">
    <property type="entry name" value="Lyase, Ornithine Decarboxylase, Chain A, domain 1"/>
    <property type="match status" value="1"/>
</dbReference>
<dbReference type="InterPro" id="IPR029066">
    <property type="entry name" value="PLP-binding_barrel"/>
</dbReference>
<dbReference type="PANTHER" id="PTHR43727">
    <property type="entry name" value="DIAMINOPIMELATE DECARBOXYLASE"/>
    <property type="match status" value="1"/>
</dbReference>
<comment type="caution">
    <text evidence="5">The sequence shown here is derived from an EMBL/GenBank/DDBJ whole genome shotgun (WGS) entry which is preliminary data.</text>
</comment>
<evidence type="ECO:0000259" key="4">
    <source>
        <dbReference type="Pfam" id="PF02784"/>
    </source>
</evidence>
<dbReference type="SUPFAM" id="SSF51419">
    <property type="entry name" value="PLP-binding barrel"/>
    <property type="match status" value="1"/>
</dbReference>
<reference evidence="5 6" key="1">
    <citation type="journal article" date="2018" name="Elife">
        <title>Discovery and characterization of a prevalent human gut bacterial enzyme sufficient for the inactivation of a family of plant toxins.</title>
        <authorList>
            <person name="Koppel N."/>
            <person name="Bisanz J.E."/>
            <person name="Pandelia M.E."/>
            <person name="Turnbaugh P.J."/>
            <person name="Balskus E.P."/>
        </authorList>
    </citation>
    <scope>NUCLEOTIDE SEQUENCE [LARGE SCALE GENOMIC DNA]</scope>
    <source>
        <strain evidence="5 6">OB21 GAM 11</strain>
    </source>
</reference>
<evidence type="ECO:0000313" key="6">
    <source>
        <dbReference type="Proteomes" id="UP000253805"/>
    </source>
</evidence>
<feature type="domain" description="Orn/DAP/Arg decarboxylase 2 C-terminal" evidence="3">
    <location>
        <begin position="257"/>
        <end position="365"/>
    </location>
</feature>
<gene>
    <name evidence="5" type="ORF">C1850_09495</name>
</gene>
<protein>
    <submittedName>
        <fullName evidence="5">Diaminopimelate decarboxylase</fullName>
    </submittedName>
</protein>
<proteinExistence type="predicted"/>
<name>A0A369NZE0_9ACTN</name>
<dbReference type="InterPro" id="IPR022644">
    <property type="entry name" value="De-COase2_N"/>
</dbReference>